<feature type="domain" description="FCP1 homology" evidence="17">
    <location>
        <begin position="278"/>
        <end position="424"/>
    </location>
</feature>
<keyword evidence="8 14" id="KW-0809">Transit peptide</keyword>
<dbReference type="InterPro" id="IPR023214">
    <property type="entry name" value="HAD_sf"/>
</dbReference>
<dbReference type="FunFam" id="3.40.50.1000:FF:000019">
    <property type="entry name" value="Mitochondrial import inner membrane translocase subunit TIM50"/>
    <property type="match status" value="1"/>
</dbReference>
<evidence type="ECO:0000256" key="2">
    <source>
        <dbReference type="ARBA" id="ARBA00006344"/>
    </source>
</evidence>
<dbReference type="OrthoDB" id="287041at2759"/>
<keyword evidence="15" id="KW-0175">Coiled coil</keyword>
<dbReference type="EMBL" id="MU005965">
    <property type="protein sequence ID" value="KAF2862618.1"/>
    <property type="molecule type" value="Genomic_DNA"/>
</dbReference>
<feature type="coiled-coil region" evidence="15">
    <location>
        <begin position="516"/>
        <end position="559"/>
    </location>
</feature>
<comment type="subunit">
    <text evidence="14">Component of the TIM23 complex.</text>
</comment>
<organism evidence="18 19">
    <name type="scientific">Piedraia hortae CBS 480.64</name>
    <dbReference type="NCBI Taxonomy" id="1314780"/>
    <lineage>
        <taxon>Eukaryota</taxon>
        <taxon>Fungi</taxon>
        <taxon>Dikarya</taxon>
        <taxon>Ascomycota</taxon>
        <taxon>Pezizomycotina</taxon>
        <taxon>Dothideomycetes</taxon>
        <taxon>Dothideomycetidae</taxon>
        <taxon>Capnodiales</taxon>
        <taxon>Piedraiaceae</taxon>
        <taxon>Piedraia</taxon>
    </lineage>
</organism>
<dbReference type="Pfam" id="PF03031">
    <property type="entry name" value="NIF"/>
    <property type="match status" value="1"/>
</dbReference>
<keyword evidence="10 14" id="KW-0811">Translocation</keyword>
<feature type="compositionally biased region" description="Low complexity" evidence="16">
    <location>
        <begin position="64"/>
        <end position="78"/>
    </location>
</feature>
<keyword evidence="9" id="KW-1133">Transmembrane helix</keyword>
<evidence type="ECO:0000313" key="18">
    <source>
        <dbReference type="EMBL" id="KAF2862618.1"/>
    </source>
</evidence>
<evidence type="ECO:0000256" key="16">
    <source>
        <dbReference type="SAM" id="MobiDB-lite"/>
    </source>
</evidence>
<accession>A0A6A7C7H7</accession>
<evidence type="ECO:0000256" key="11">
    <source>
        <dbReference type="ARBA" id="ARBA00023128"/>
    </source>
</evidence>
<comment type="function">
    <text evidence="13">Essential component of the TIM23 complex, a complex that mediates the translocation of transit peptide-containing proteins across the mitochondrial inner membrane. Required to direct preproteins in transit and direct them to the channel protein TIM23, and possibly facilitates transfer of the translocating proteins from the TOM complex to the TIM23 complex.</text>
</comment>
<evidence type="ECO:0000256" key="1">
    <source>
        <dbReference type="ARBA" id="ARBA00004434"/>
    </source>
</evidence>
<protein>
    <recommendedName>
        <fullName evidence="3 14">Mitochondrial import inner membrane translocase subunit TIM50</fullName>
    </recommendedName>
</protein>
<keyword evidence="7 14" id="KW-0653">Protein transport</keyword>
<dbReference type="Gene3D" id="3.40.50.1000">
    <property type="entry name" value="HAD superfamily/HAD-like"/>
    <property type="match status" value="1"/>
</dbReference>
<keyword evidence="12" id="KW-0472">Membrane</keyword>
<evidence type="ECO:0000256" key="3">
    <source>
        <dbReference type="ARBA" id="ARBA00020799"/>
    </source>
</evidence>
<keyword evidence="4 14" id="KW-0813">Transport</keyword>
<comment type="subcellular location">
    <subcellularLocation>
        <location evidence="1 14">Mitochondrion inner membrane</location>
        <topology evidence="1 14">Single-pass membrane protein</topology>
    </subcellularLocation>
</comment>
<evidence type="ECO:0000256" key="9">
    <source>
        <dbReference type="ARBA" id="ARBA00022989"/>
    </source>
</evidence>
<evidence type="ECO:0000256" key="6">
    <source>
        <dbReference type="ARBA" id="ARBA00022792"/>
    </source>
</evidence>
<dbReference type="GO" id="GO:0005744">
    <property type="term" value="C:TIM23 mitochondrial import inner membrane translocase complex"/>
    <property type="evidence" value="ECO:0007669"/>
    <property type="project" value="UniProtKB-UniRule"/>
</dbReference>
<evidence type="ECO:0000256" key="10">
    <source>
        <dbReference type="ARBA" id="ARBA00023010"/>
    </source>
</evidence>
<evidence type="ECO:0000256" key="15">
    <source>
        <dbReference type="SAM" id="Coils"/>
    </source>
</evidence>
<dbReference type="PROSITE" id="PS50969">
    <property type="entry name" value="FCP1"/>
    <property type="match status" value="1"/>
</dbReference>
<dbReference type="SUPFAM" id="SSF56784">
    <property type="entry name" value="HAD-like"/>
    <property type="match status" value="1"/>
</dbReference>
<proteinExistence type="inferred from homology"/>
<feature type="compositionally biased region" description="Polar residues" evidence="16">
    <location>
        <begin position="91"/>
        <end position="108"/>
    </location>
</feature>
<evidence type="ECO:0000259" key="17">
    <source>
        <dbReference type="PROSITE" id="PS50969"/>
    </source>
</evidence>
<keyword evidence="5" id="KW-0812">Transmembrane</keyword>
<evidence type="ECO:0000256" key="12">
    <source>
        <dbReference type="ARBA" id="ARBA00023136"/>
    </source>
</evidence>
<evidence type="ECO:0000256" key="8">
    <source>
        <dbReference type="ARBA" id="ARBA00022946"/>
    </source>
</evidence>
<evidence type="ECO:0000256" key="5">
    <source>
        <dbReference type="ARBA" id="ARBA00022692"/>
    </source>
</evidence>
<sequence>MLVRTVLRQSRATARLGASVRPYSIDGKPKEPPPPQSSRPFRAPGKKLPSGDVQQKSAKKHGGAQESGAAAAASGAWAKTPVDGTRPVESGSRSSAQSQEPLAQQNNADEPPVGSLRDQTQKAQAQADNAVEQGSQDRPLPDLRQGLPSTFDLEFGQGKEQGKGKEQSDVEPAAEEAPRDRGEREYKRADYETSLDRQWAQMARWLSVGIVGSLVAGGLYLARPFREDEEPPTGLAPENAFGWGPGAMYERTRARMGRQLGHYTEPTFPKLLPDVPEDQRQPYTLVLSLEDLLVHSTWDRQHGYRIAKRPGFDYFVRYLSQYYELVLFTSVPLAMADPVMKKLDPYHFIMWPLGREATKYEAGEHVKDLSYLNRPLSKTVIVDTHAPHVQNQPENAIILPKWTGEAKDPHAKDLVALIPFLEHIATMGVEDVRDVLKSFEGKDIAIEFAAREAKAREEFNRKYVQERKKKSRLPLGSLASALGLGSSTGAGGMVLADGQSVAEGLEQGKMLSDQIREQGQKQYERLEQQIREKGAQWLKEEEEEQKRMMEAQMRDMKKGAFSWLWGGK</sequence>
<comment type="similarity">
    <text evidence="2 14">Belongs to the TIM50 family.</text>
</comment>
<evidence type="ECO:0000256" key="4">
    <source>
        <dbReference type="ARBA" id="ARBA00022448"/>
    </source>
</evidence>
<keyword evidence="6" id="KW-0999">Mitochondrion inner membrane</keyword>
<keyword evidence="19" id="KW-1185">Reference proteome</keyword>
<dbReference type="PANTHER" id="PTHR12210">
    <property type="entry name" value="DULLARD PROTEIN PHOSPHATASE"/>
    <property type="match status" value="1"/>
</dbReference>
<feature type="compositionally biased region" description="Basic and acidic residues" evidence="16">
    <location>
        <begin position="176"/>
        <end position="187"/>
    </location>
</feature>
<dbReference type="GO" id="GO:0015031">
    <property type="term" value="P:protein transport"/>
    <property type="evidence" value="ECO:0007669"/>
    <property type="project" value="UniProtKB-KW"/>
</dbReference>
<dbReference type="InterPro" id="IPR036412">
    <property type="entry name" value="HAD-like_sf"/>
</dbReference>
<dbReference type="AlphaFoldDB" id="A0A6A7C7H7"/>
<evidence type="ECO:0000256" key="14">
    <source>
        <dbReference type="RuleBase" id="RU365079"/>
    </source>
</evidence>
<gene>
    <name evidence="18" type="ORF">K470DRAFT_255901</name>
</gene>
<keyword evidence="11 14" id="KW-0496">Mitochondrion</keyword>
<reference evidence="18" key="1">
    <citation type="journal article" date="2020" name="Stud. Mycol.">
        <title>101 Dothideomycetes genomes: a test case for predicting lifestyles and emergence of pathogens.</title>
        <authorList>
            <person name="Haridas S."/>
            <person name="Albert R."/>
            <person name="Binder M."/>
            <person name="Bloem J."/>
            <person name="Labutti K."/>
            <person name="Salamov A."/>
            <person name="Andreopoulos B."/>
            <person name="Baker S."/>
            <person name="Barry K."/>
            <person name="Bills G."/>
            <person name="Bluhm B."/>
            <person name="Cannon C."/>
            <person name="Castanera R."/>
            <person name="Culley D."/>
            <person name="Daum C."/>
            <person name="Ezra D."/>
            <person name="Gonzalez J."/>
            <person name="Henrissat B."/>
            <person name="Kuo A."/>
            <person name="Liang C."/>
            <person name="Lipzen A."/>
            <person name="Lutzoni F."/>
            <person name="Magnuson J."/>
            <person name="Mondo S."/>
            <person name="Nolan M."/>
            <person name="Ohm R."/>
            <person name="Pangilinan J."/>
            <person name="Park H.-J."/>
            <person name="Ramirez L."/>
            <person name="Alfaro M."/>
            <person name="Sun H."/>
            <person name="Tritt A."/>
            <person name="Yoshinaga Y."/>
            <person name="Zwiers L.-H."/>
            <person name="Turgeon B."/>
            <person name="Goodwin S."/>
            <person name="Spatafora J."/>
            <person name="Crous P."/>
            <person name="Grigoriev I."/>
        </authorList>
    </citation>
    <scope>NUCLEOTIDE SEQUENCE</scope>
    <source>
        <strain evidence="18">CBS 480.64</strain>
    </source>
</reference>
<dbReference type="InterPro" id="IPR050365">
    <property type="entry name" value="TIM50"/>
</dbReference>
<name>A0A6A7C7H7_9PEZI</name>
<evidence type="ECO:0000256" key="13">
    <source>
        <dbReference type="ARBA" id="ARBA00059797"/>
    </source>
</evidence>
<feature type="region of interest" description="Disordered" evidence="16">
    <location>
        <begin position="1"/>
        <end position="187"/>
    </location>
</feature>
<dbReference type="SMART" id="SM00577">
    <property type="entry name" value="CPDc"/>
    <property type="match status" value="1"/>
</dbReference>
<evidence type="ECO:0000256" key="7">
    <source>
        <dbReference type="ARBA" id="ARBA00022927"/>
    </source>
</evidence>
<dbReference type="Proteomes" id="UP000799421">
    <property type="component" value="Unassembled WGS sequence"/>
</dbReference>
<evidence type="ECO:0000313" key="19">
    <source>
        <dbReference type="Proteomes" id="UP000799421"/>
    </source>
</evidence>
<feature type="compositionally biased region" description="Polar residues" evidence="16">
    <location>
        <begin position="117"/>
        <end position="136"/>
    </location>
</feature>
<dbReference type="CDD" id="cd07521">
    <property type="entry name" value="HAD_FCP1-like"/>
    <property type="match status" value="1"/>
</dbReference>
<dbReference type="InterPro" id="IPR004274">
    <property type="entry name" value="FCP1_dom"/>
</dbReference>